<dbReference type="InterPro" id="IPR009057">
    <property type="entry name" value="Homeodomain-like_sf"/>
</dbReference>
<dbReference type="InterPro" id="IPR036388">
    <property type="entry name" value="WH-like_DNA-bd_sf"/>
</dbReference>
<dbReference type="InterPro" id="IPR007367">
    <property type="entry name" value="DUF433"/>
</dbReference>
<organism evidence="1 2">
    <name type="scientific">Leptolyngbya cf. ectocarpi LEGE 11479</name>
    <dbReference type="NCBI Taxonomy" id="1828722"/>
    <lineage>
        <taxon>Bacteria</taxon>
        <taxon>Bacillati</taxon>
        <taxon>Cyanobacteriota</taxon>
        <taxon>Cyanophyceae</taxon>
        <taxon>Leptolyngbyales</taxon>
        <taxon>Leptolyngbyaceae</taxon>
        <taxon>Leptolyngbya group</taxon>
        <taxon>Leptolyngbya</taxon>
    </lineage>
</organism>
<dbReference type="PANTHER" id="PTHR34849:SF4">
    <property type="entry name" value="SLR1209 PROTEIN"/>
    <property type="match status" value="1"/>
</dbReference>
<sequence>MNTQLANSLAEAVSALSLEDFQAFQAALLEHMVRKTPGVAGGHACVRNTRIAVWTLISLAQQGADDEGLVRNFPGLTPFDLLAVRVYYQAHQTEIDGLIASHHSEDAWDAV</sequence>
<accession>A0A928ZW87</accession>
<evidence type="ECO:0000313" key="1">
    <source>
        <dbReference type="EMBL" id="MBE9068535.1"/>
    </source>
</evidence>
<dbReference type="Proteomes" id="UP000615026">
    <property type="component" value="Unassembled WGS sequence"/>
</dbReference>
<dbReference type="RefSeq" id="WP_193994480.1">
    <property type="nucleotide sequence ID" value="NZ_JADEXP010000177.1"/>
</dbReference>
<dbReference type="PANTHER" id="PTHR34849">
    <property type="entry name" value="SSL5025 PROTEIN"/>
    <property type="match status" value="1"/>
</dbReference>
<protein>
    <submittedName>
        <fullName evidence="1">DUF433 domain-containing protein</fullName>
    </submittedName>
</protein>
<dbReference type="AlphaFoldDB" id="A0A928ZW87"/>
<dbReference type="Pfam" id="PF04255">
    <property type="entry name" value="DUF433"/>
    <property type="match status" value="1"/>
</dbReference>
<dbReference type="Gene3D" id="1.10.10.10">
    <property type="entry name" value="Winged helix-like DNA-binding domain superfamily/Winged helix DNA-binding domain"/>
    <property type="match status" value="1"/>
</dbReference>
<comment type="caution">
    <text evidence="1">The sequence shown here is derived from an EMBL/GenBank/DDBJ whole genome shotgun (WGS) entry which is preliminary data.</text>
</comment>
<evidence type="ECO:0000313" key="2">
    <source>
        <dbReference type="Proteomes" id="UP000615026"/>
    </source>
</evidence>
<dbReference type="EMBL" id="JADEXP010000177">
    <property type="protein sequence ID" value="MBE9068535.1"/>
    <property type="molecule type" value="Genomic_DNA"/>
</dbReference>
<keyword evidence="2" id="KW-1185">Reference proteome</keyword>
<name>A0A928ZW87_LEPEC</name>
<proteinExistence type="predicted"/>
<dbReference type="SUPFAM" id="SSF46689">
    <property type="entry name" value="Homeodomain-like"/>
    <property type="match status" value="1"/>
</dbReference>
<reference evidence="1" key="1">
    <citation type="submission" date="2020-10" db="EMBL/GenBank/DDBJ databases">
        <authorList>
            <person name="Castelo-Branco R."/>
            <person name="Eusebio N."/>
            <person name="Adriana R."/>
            <person name="Vieira A."/>
            <person name="Brugerolle De Fraissinette N."/>
            <person name="Rezende De Castro R."/>
            <person name="Schneider M.P."/>
            <person name="Vasconcelos V."/>
            <person name="Leao P.N."/>
        </authorList>
    </citation>
    <scope>NUCLEOTIDE SEQUENCE</scope>
    <source>
        <strain evidence="1">LEGE 11479</strain>
    </source>
</reference>
<gene>
    <name evidence="1" type="ORF">IQ260_17955</name>
</gene>